<organism evidence="2 3">
    <name type="scientific">Dictyostelium firmibasis</name>
    <dbReference type="NCBI Taxonomy" id="79012"/>
    <lineage>
        <taxon>Eukaryota</taxon>
        <taxon>Amoebozoa</taxon>
        <taxon>Evosea</taxon>
        <taxon>Eumycetozoa</taxon>
        <taxon>Dictyostelia</taxon>
        <taxon>Dictyosteliales</taxon>
        <taxon>Dictyosteliaceae</taxon>
        <taxon>Dictyostelium</taxon>
    </lineage>
</organism>
<reference evidence="2 3" key="1">
    <citation type="submission" date="2023-11" db="EMBL/GenBank/DDBJ databases">
        <title>Dfirmibasis_genome.</title>
        <authorList>
            <person name="Edelbroek B."/>
            <person name="Kjellin J."/>
            <person name="Jerlstrom-Hultqvist J."/>
            <person name="Soderbom F."/>
        </authorList>
    </citation>
    <scope>NUCLEOTIDE SEQUENCE [LARGE SCALE GENOMIC DNA]</scope>
    <source>
        <strain evidence="2 3">TNS-C-14</strain>
    </source>
</reference>
<dbReference type="PANTHER" id="PTHR33576:SF5">
    <property type="entry name" value="TRANSMEMBRANE PROTEIN"/>
    <property type="match status" value="1"/>
</dbReference>
<dbReference type="AlphaFoldDB" id="A0AAN7YZC7"/>
<feature type="chain" id="PRO_5042902327" description="Transmembrane protein" evidence="1">
    <location>
        <begin position="21"/>
        <end position="226"/>
    </location>
</feature>
<dbReference type="Proteomes" id="UP001344447">
    <property type="component" value="Unassembled WGS sequence"/>
</dbReference>
<sequence>MKFLVICIILTISLFNLVKSQGYVTFQPYINSKCSGDQTGVGYSFLLNQCISSVGDVGLENTNWKFNYDQTTNYVISQQYDSNDCSGEPINVLKYFLNDCSQIETFFSMENFTYNQNETTYATVTIGNLPIYTKDQVIYEYHSKTNSGCSSLNLLFSLFFTPNIIFDQGKAITKNYFCVLGLTPFERYCDYNNWPETCTTNSIANSCTSSENNNLNLKIYCKTIFN</sequence>
<dbReference type="InterPro" id="IPR021837">
    <property type="entry name" value="CfaA/B/C"/>
</dbReference>
<keyword evidence="1" id="KW-0732">Signal</keyword>
<evidence type="ECO:0008006" key="4">
    <source>
        <dbReference type="Google" id="ProtNLM"/>
    </source>
</evidence>
<gene>
    <name evidence="2" type="ORF">RB653_005562</name>
</gene>
<evidence type="ECO:0000256" key="1">
    <source>
        <dbReference type="SAM" id="SignalP"/>
    </source>
</evidence>
<name>A0AAN7YZC7_9MYCE</name>
<accession>A0AAN7YZC7</accession>
<protein>
    <recommendedName>
        <fullName evidence="4">Transmembrane protein</fullName>
    </recommendedName>
</protein>
<dbReference type="EMBL" id="JAVFKY010000001">
    <property type="protein sequence ID" value="KAK5583956.1"/>
    <property type="molecule type" value="Genomic_DNA"/>
</dbReference>
<proteinExistence type="predicted"/>
<dbReference type="Pfam" id="PF11912">
    <property type="entry name" value="CfaA_B_C"/>
    <property type="match status" value="1"/>
</dbReference>
<evidence type="ECO:0000313" key="3">
    <source>
        <dbReference type="Proteomes" id="UP001344447"/>
    </source>
</evidence>
<feature type="signal peptide" evidence="1">
    <location>
        <begin position="1"/>
        <end position="20"/>
    </location>
</feature>
<dbReference type="PANTHER" id="PTHR33576">
    <property type="entry name" value="CARBOHYDRATE BINDING DOMAIN-CONTAINING PROTEIN-RELATED"/>
    <property type="match status" value="1"/>
</dbReference>
<keyword evidence="3" id="KW-1185">Reference proteome</keyword>
<evidence type="ECO:0000313" key="2">
    <source>
        <dbReference type="EMBL" id="KAK5583956.1"/>
    </source>
</evidence>
<comment type="caution">
    <text evidence="2">The sequence shown here is derived from an EMBL/GenBank/DDBJ whole genome shotgun (WGS) entry which is preliminary data.</text>
</comment>